<keyword evidence="2" id="KW-1185">Reference proteome</keyword>
<accession>A0ABN8YZL2</accession>
<evidence type="ECO:0000313" key="1">
    <source>
        <dbReference type="EMBL" id="CAI9167012.1"/>
    </source>
</evidence>
<dbReference type="Proteomes" id="UP001176941">
    <property type="component" value="Chromosome 26"/>
</dbReference>
<sequence>MLRPFGSRLSLRSSLSMLLSLGPDSLSGSIGGSIVPAHCFSQKCAQCEEAASCLCCAESSLGEPGLCPCEIPPSSLGWFFLPGEADPSPLSRTLQRPSRQNEGSG</sequence>
<dbReference type="EMBL" id="OX459962">
    <property type="protein sequence ID" value="CAI9167012.1"/>
    <property type="molecule type" value="Genomic_DNA"/>
</dbReference>
<organism evidence="1 2">
    <name type="scientific">Rangifer tarandus platyrhynchus</name>
    <name type="common">Svalbard reindeer</name>
    <dbReference type="NCBI Taxonomy" id="3082113"/>
    <lineage>
        <taxon>Eukaryota</taxon>
        <taxon>Metazoa</taxon>
        <taxon>Chordata</taxon>
        <taxon>Craniata</taxon>
        <taxon>Vertebrata</taxon>
        <taxon>Euteleostomi</taxon>
        <taxon>Mammalia</taxon>
        <taxon>Eutheria</taxon>
        <taxon>Laurasiatheria</taxon>
        <taxon>Artiodactyla</taxon>
        <taxon>Ruminantia</taxon>
        <taxon>Pecora</taxon>
        <taxon>Cervidae</taxon>
        <taxon>Odocoileinae</taxon>
        <taxon>Rangifer</taxon>
    </lineage>
</organism>
<protein>
    <recommendedName>
        <fullName evidence="3">Secreted protein</fullName>
    </recommendedName>
</protein>
<name>A0ABN8YZL2_RANTA</name>
<proteinExistence type="predicted"/>
<reference evidence="1" key="1">
    <citation type="submission" date="2023-04" db="EMBL/GenBank/DDBJ databases">
        <authorList>
            <consortium name="ELIXIR-Norway"/>
        </authorList>
    </citation>
    <scope>NUCLEOTIDE SEQUENCE [LARGE SCALE GENOMIC DNA]</scope>
</reference>
<gene>
    <name evidence="1" type="ORF">MRATA1EN1_LOCUS15974</name>
</gene>
<evidence type="ECO:0000313" key="2">
    <source>
        <dbReference type="Proteomes" id="UP001176941"/>
    </source>
</evidence>
<evidence type="ECO:0008006" key="3">
    <source>
        <dbReference type="Google" id="ProtNLM"/>
    </source>
</evidence>